<accession>A0A0J7JAG1</accession>
<dbReference type="OrthoDB" id="6386565at2"/>
<comment type="caution">
    <text evidence="1">The sequence shown here is derived from an EMBL/GenBank/DDBJ whole genome shotgun (WGS) entry which is preliminary data.</text>
</comment>
<sequence length="80" mass="9153">MKVTDLPKHWESEKEPVDRTHDYNLRLPLEDAARVAALAELYPDRTESDILNDMIGAALDDLVRQSPLKDRLEGKDKPVK</sequence>
<dbReference type="AlphaFoldDB" id="A0A0J7JAG1"/>
<protein>
    <submittedName>
        <fullName evidence="1">Uncharacterized protein</fullName>
    </submittedName>
</protein>
<evidence type="ECO:0000313" key="2">
    <source>
        <dbReference type="Proteomes" id="UP000036102"/>
    </source>
</evidence>
<dbReference type="Proteomes" id="UP000036102">
    <property type="component" value="Unassembled WGS sequence"/>
</dbReference>
<dbReference type="RefSeq" id="WP_048495297.1">
    <property type="nucleotide sequence ID" value="NZ_JADQCF010000001.1"/>
</dbReference>
<organism evidence="1 2">
    <name type="scientific">Marinobacter subterrani</name>
    <dbReference type="NCBI Taxonomy" id="1658765"/>
    <lineage>
        <taxon>Bacteria</taxon>
        <taxon>Pseudomonadati</taxon>
        <taxon>Pseudomonadota</taxon>
        <taxon>Gammaproteobacteria</taxon>
        <taxon>Pseudomonadales</taxon>
        <taxon>Marinobacteraceae</taxon>
        <taxon>Marinobacter</taxon>
    </lineage>
</organism>
<reference evidence="1 2" key="1">
    <citation type="submission" date="2015-06" db="EMBL/GenBank/DDBJ databases">
        <title>Marinobacter subterrani, a genetically tractable neutrophilic iron-oxidizing strain isolated from the Soudan Iron Mine.</title>
        <authorList>
            <person name="Bonis B.M."/>
            <person name="Gralnick J.A."/>
        </authorList>
    </citation>
    <scope>NUCLEOTIDE SEQUENCE [LARGE SCALE GENOMIC DNA]</scope>
    <source>
        <strain evidence="1 2">JG233</strain>
    </source>
</reference>
<dbReference type="PATRIC" id="fig|1658765.3.peg.1358"/>
<keyword evidence="2" id="KW-1185">Reference proteome</keyword>
<dbReference type="STRING" id="1658765.Msub_11366"/>
<name>A0A0J7JAG1_9GAMM</name>
<dbReference type="EMBL" id="LFBU01000001">
    <property type="protein sequence ID" value="KMQ75167.1"/>
    <property type="molecule type" value="Genomic_DNA"/>
</dbReference>
<gene>
    <name evidence="1" type="ORF">Msub_11366</name>
</gene>
<evidence type="ECO:0000313" key="1">
    <source>
        <dbReference type="EMBL" id="KMQ75167.1"/>
    </source>
</evidence>
<proteinExistence type="predicted"/>